<evidence type="ECO:0000313" key="13">
    <source>
        <dbReference type="WBParaSite" id="GPUH_0001221401-mRNA-1"/>
    </source>
</evidence>
<evidence type="ECO:0000313" key="12">
    <source>
        <dbReference type="Proteomes" id="UP000271098"/>
    </source>
</evidence>
<dbReference type="PANTHER" id="PTHR21094:SF2">
    <property type="entry name" value="GOLGI SNAP RECEPTOR COMPLEX MEMBER 1"/>
    <property type="match status" value="1"/>
</dbReference>
<dbReference type="WBParaSite" id="GPUH_0001221401-mRNA-1">
    <property type="protein sequence ID" value="GPUH_0001221401-mRNA-1"/>
    <property type="gene ID" value="GPUH_0001221401"/>
</dbReference>
<proteinExistence type="inferred from homology"/>
<dbReference type="GO" id="GO:0005801">
    <property type="term" value="C:cis-Golgi network"/>
    <property type="evidence" value="ECO:0007669"/>
    <property type="project" value="InterPro"/>
</dbReference>
<evidence type="ECO:0000256" key="3">
    <source>
        <dbReference type="ARBA" id="ARBA00015612"/>
    </source>
</evidence>
<feature type="transmembrane region" description="Helical" evidence="10">
    <location>
        <begin position="155"/>
        <end position="173"/>
    </location>
</feature>
<keyword evidence="12" id="KW-1185">Reference proteome</keyword>
<dbReference type="GO" id="GO:0006888">
    <property type="term" value="P:endoplasmic reticulum to Golgi vesicle-mediated transport"/>
    <property type="evidence" value="ECO:0007669"/>
    <property type="project" value="InterPro"/>
</dbReference>
<dbReference type="EMBL" id="UYRT01079121">
    <property type="protein sequence ID" value="VDN20039.1"/>
    <property type="molecule type" value="Genomic_DNA"/>
</dbReference>
<evidence type="ECO:0000256" key="4">
    <source>
        <dbReference type="ARBA" id="ARBA00022448"/>
    </source>
</evidence>
<reference evidence="11 12" key="2">
    <citation type="submission" date="2018-11" db="EMBL/GenBank/DDBJ databases">
        <authorList>
            <consortium name="Pathogen Informatics"/>
        </authorList>
    </citation>
    <scope>NUCLEOTIDE SEQUENCE [LARGE SCALE GENOMIC DNA]</scope>
</reference>
<organism evidence="13">
    <name type="scientific">Gongylonema pulchrum</name>
    <dbReference type="NCBI Taxonomy" id="637853"/>
    <lineage>
        <taxon>Eukaryota</taxon>
        <taxon>Metazoa</taxon>
        <taxon>Ecdysozoa</taxon>
        <taxon>Nematoda</taxon>
        <taxon>Chromadorea</taxon>
        <taxon>Rhabditida</taxon>
        <taxon>Spirurina</taxon>
        <taxon>Spiruromorpha</taxon>
        <taxon>Spiruroidea</taxon>
        <taxon>Gongylonematidae</taxon>
        <taxon>Gongylonema</taxon>
    </lineage>
</organism>
<dbReference type="PANTHER" id="PTHR21094">
    <property type="entry name" value="GOS-28 SNARE- RELATED"/>
    <property type="match status" value="1"/>
</dbReference>
<dbReference type="GO" id="GO:0031201">
    <property type="term" value="C:SNARE complex"/>
    <property type="evidence" value="ECO:0007669"/>
    <property type="project" value="TreeGrafter"/>
</dbReference>
<keyword evidence="7 10" id="KW-1133">Transmembrane helix</keyword>
<sequence length="175" mass="20414">MQWRAYSSVERFCLFTDLRRRARLLENQIDLKLVALNKLTSGTSGRYETLLNEKAIVSSKQKEFDSLSSELEGMLAKLTQIDEQMTQHISKCQANSRTGAWASGPALQHTLRRHREILRDYCTEYHRSHDNIRKKYPLLNSVMQKIQMRKRRDSVILAAVISACFILIFVYTMRS</sequence>
<dbReference type="GO" id="GO:0006906">
    <property type="term" value="P:vesicle fusion"/>
    <property type="evidence" value="ECO:0007669"/>
    <property type="project" value="TreeGrafter"/>
</dbReference>
<dbReference type="AlphaFoldDB" id="A0A183DU09"/>
<gene>
    <name evidence="11" type="ORF">GPUH_LOCUS12200</name>
</gene>
<keyword evidence="8" id="KW-0333">Golgi apparatus</keyword>
<dbReference type="GO" id="GO:0015031">
    <property type="term" value="P:protein transport"/>
    <property type="evidence" value="ECO:0007669"/>
    <property type="project" value="UniProtKB-KW"/>
</dbReference>
<evidence type="ECO:0000256" key="10">
    <source>
        <dbReference type="SAM" id="Phobius"/>
    </source>
</evidence>
<reference evidence="13" key="1">
    <citation type="submission" date="2016-06" db="UniProtKB">
        <authorList>
            <consortium name="WormBaseParasite"/>
        </authorList>
    </citation>
    <scope>IDENTIFICATION</scope>
</reference>
<dbReference type="GO" id="GO:0048219">
    <property type="term" value="P:inter-Golgi cisterna vesicle-mediated transport"/>
    <property type="evidence" value="ECO:0007669"/>
    <property type="project" value="TreeGrafter"/>
</dbReference>
<dbReference type="GO" id="GO:0000139">
    <property type="term" value="C:Golgi membrane"/>
    <property type="evidence" value="ECO:0007669"/>
    <property type="project" value="UniProtKB-SubCell"/>
</dbReference>
<dbReference type="OrthoDB" id="1927044at2759"/>
<keyword evidence="5 10" id="KW-0812">Transmembrane</keyword>
<evidence type="ECO:0000256" key="7">
    <source>
        <dbReference type="ARBA" id="ARBA00022989"/>
    </source>
</evidence>
<name>A0A183DU09_9BILA</name>
<accession>A0A183DU09</accession>
<evidence type="ECO:0000256" key="6">
    <source>
        <dbReference type="ARBA" id="ARBA00022927"/>
    </source>
</evidence>
<protein>
    <recommendedName>
        <fullName evidence="3">Golgi SNAP receptor complex member 1</fullName>
    </recommendedName>
</protein>
<keyword evidence="9 10" id="KW-0472">Membrane</keyword>
<dbReference type="Proteomes" id="UP000271098">
    <property type="component" value="Unassembled WGS sequence"/>
</dbReference>
<keyword evidence="4" id="KW-0813">Transport</keyword>
<dbReference type="GO" id="GO:0005484">
    <property type="term" value="F:SNAP receptor activity"/>
    <property type="evidence" value="ECO:0007669"/>
    <property type="project" value="TreeGrafter"/>
</dbReference>
<evidence type="ECO:0000256" key="5">
    <source>
        <dbReference type="ARBA" id="ARBA00022692"/>
    </source>
</evidence>
<evidence type="ECO:0000313" key="11">
    <source>
        <dbReference type="EMBL" id="VDN20039.1"/>
    </source>
</evidence>
<dbReference type="GO" id="GO:0005797">
    <property type="term" value="C:Golgi medial cisterna"/>
    <property type="evidence" value="ECO:0007669"/>
    <property type="project" value="TreeGrafter"/>
</dbReference>
<evidence type="ECO:0000256" key="2">
    <source>
        <dbReference type="ARBA" id="ARBA00008473"/>
    </source>
</evidence>
<evidence type="ECO:0000256" key="9">
    <source>
        <dbReference type="ARBA" id="ARBA00023136"/>
    </source>
</evidence>
<comment type="similarity">
    <text evidence="2">Belongs to the GOSR1 family.</text>
</comment>
<keyword evidence="6" id="KW-0653">Protein transport</keyword>
<evidence type="ECO:0000256" key="1">
    <source>
        <dbReference type="ARBA" id="ARBA00004409"/>
    </source>
</evidence>
<dbReference type="InterPro" id="IPR023601">
    <property type="entry name" value="Golgi_SNAP_su1"/>
</dbReference>
<comment type="subcellular location">
    <subcellularLocation>
        <location evidence="1">Golgi apparatus membrane</location>
        <topology evidence="1">Single-pass type IV membrane protein</topology>
    </subcellularLocation>
</comment>
<evidence type="ECO:0000256" key="8">
    <source>
        <dbReference type="ARBA" id="ARBA00023034"/>
    </source>
</evidence>